<accession>A0AAU9JTZ8</accession>
<feature type="region of interest" description="Disordered" evidence="4">
    <location>
        <begin position="1"/>
        <end position="21"/>
    </location>
</feature>
<feature type="region of interest" description="Disordered" evidence="4">
    <location>
        <begin position="445"/>
        <end position="476"/>
    </location>
</feature>
<dbReference type="Pfam" id="PF07744">
    <property type="entry name" value="SPOC"/>
    <property type="match status" value="1"/>
</dbReference>
<dbReference type="InterPro" id="IPR035979">
    <property type="entry name" value="RBD_domain_sf"/>
</dbReference>
<dbReference type="EMBL" id="CAJZBQ010000047">
    <property type="protein sequence ID" value="CAG9329090.1"/>
    <property type="molecule type" value="Genomic_DNA"/>
</dbReference>
<dbReference type="InterPro" id="IPR000504">
    <property type="entry name" value="RRM_dom"/>
</dbReference>
<feature type="domain" description="RRM" evidence="5">
    <location>
        <begin position="182"/>
        <end position="254"/>
    </location>
</feature>
<protein>
    <recommendedName>
        <fullName evidence="5">RRM domain-containing protein</fullName>
    </recommendedName>
</protein>
<keyword evidence="1" id="KW-0677">Repeat</keyword>
<organism evidence="6 7">
    <name type="scientific">Blepharisma stoltei</name>
    <dbReference type="NCBI Taxonomy" id="1481888"/>
    <lineage>
        <taxon>Eukaryota</taxon>
        <taxon>Sar</taxon>
        <taxon>Alveolata</taxon>
        <taxon>Ciliophora</taxon>
        <taxon>Postciliodesmatophora</taxon>
        <taxon>Heterotrichea</taxon>
        <taxon>Heterotrichida</taxon>
        <taxon>Blepharismidae</taxon>
        <taxon>Blepharisma</taxon>
    </lineage>
</organism>
<dbReference type="PANTHER" id="PTHR24012">
    <property type="entry name" value="RNA BINDING PROTEIN"/>
    <property type="match status" value="1"/>
</dbReference>
<name>A0AAU9JTZ8_9CILI</name>
<dbReference type="Gene3D" id="3.30.70.330">
    <property type="match status" value="3"/>
</dbReference>
<sequence>MSLSQPYVRRRSRSRSPPSGVKLHVKNLPVNISQEFIHNTFEAYGNIIEIRVIRKGSNGQPLRESVYGFIVMGSLESAQRAMEDLNSKGWSINFSKESIHKSSTQQPFQNPPVYQTLEIMPNDVSFQHNAQATNIMLLNNANPKPGMPMDRRLLEKLLEEHQPSAFNLSGVPEHFKGFFLVREVWIGNISPATDKQLLYDAFKVYGEIEGIEMFSSKGFAFIKYRKVVAATRAYERADGTLVDNRPVKVAFADPTRRIDIVGDSLIPENPNFNPIDDDLFKNLFLGYPSGSIIPSESKLREVFSRYGNVRRISIRQGTPSSRPFAFVDFEKGEQASEARKKLYIEDSDGAKRRELGDPAVEISFKNTNNIVSRNGLKNGVRFQEKASKEEEVSEVAKRLLEQPPAFLNLLRFQSMFSMGTPFMSPGMPHIPMMPILPQTQMLPQNNPIFQNPIPAPVQSKPSPAKPQLSKPPAEEKKSELLGTVVWSGFMTRNKKFKVGIDATLVQGTPDCFPSTMYHIDISHRVQLKEATKFHKLALLTFEASNGLHDETFASYVSYFKEKERAGYIGIRNSVLYLCPPIKEAKEMYPQIEDHQLLGIFVDPTRKVEKKKEPNQLEELMQLLKKPGVTEALKNFGKSGPSPSDPRLMPHNS</sequence>
<keyword evidence="7" id="KW-1185">Reference proteome</keyword>
<evidence type="ECO:0000313" key="7">
    <source>
        <dbReference type="Proteomes" id="UP001162131"/>
    </source>
</evidence>
<evidence type="ECO:0000256" key="2">
    <source>
        <dbReference type="ARBA" id="ARBA00022884"/>
    </source>
</evidence>
<evidence type="ECO:0000259" key="5">
    <source>
        <dbReference type="PROSITE" id="PS50102"/>
    </source>
</evidence>
<comment type="caution">
    <text evidence="6">The sequence shown here is derived from an EMBL/GenBank/DDBJ whole genome shotgun (WGS) entry which is preliminary data.</text>
</comment>
<reference evidence="6" key="1">
    <citation type="submission" date="2021-09" db="EMBL/GenBank/DDBJ databases">
        <authorList>
            <consortium name="AG Swart"/>
            <person name="Singh M."/>
            <person name="Singh A."/>
            <person name="Seah K."/>
            <person name="Emmerich C."/>
        </authorList>
    </citation>
    <scope>NUCLEOTIDE SEQUENCE</scope>
    <source>
        <strain evidence="6">ATCC30299</strain>
    </source>
</reference>
<dbReference type="SMART" id="SM00360">
    <property type="entry name" value="RRM"/>
    <property type="match status" value="3"/>
</dbReference>
<gene>
    <name evidence="6" type="ORF">BSTOLATCC_MIC47921</name>
</gene>
<evidence type="ECO:0000256" key="1">
    <source>
        <dbReference type="ARBA" id="ARBA00022737"/>
    </source>
</evidence>
<dbReference type="SUPFAM" id="SSF54928">
    <property type="entry name" value="RNA-binding domain, RBD"/>
    <property type="match status" value="2"/>
</dbReference>
<dbReference type="CDD" id="cd21546">
    <property type="entry name" value="SPOC_FPA-like"/>
    <property type="match status" value="1"/>
</dbReference>
<dbReference type="PROSITE" id="PS50102">
    <property type="entry name" value="RRM"/>
    <property type="match status" value="3"/>
</dbReference>
<proteinExistence type="predicted"/>
<feature type="domain" description="RRM" evidence="5">
    <location>
        <begin position="281"/>
        <end position="367"/>
    </location>
</feature>
<feature type="domain" description="RRM" evidence="5">
    <location>
        <begin position="21"/>
        <end position="97"/>
    </location>
</feature>
<evidence type="ECO:0000313" key="6">
    <source>
        <dbReference type="EMBL" id="CAG9329090.1"/>
    </source>
</evidence>
<evidence type="ECO:0000256" key="4">
    <source>
        <dbReference type="SAM" id="MobiDB-lite"/>
    </source>
</evidence>
<dbReference type="AlphaFoldDB" id="A0AAU9JTZ8"/>
<dbReference type="InterPro" id="IPR012677">
    <property type="entry name" value="Nucleotide-bd_a/b_plait_sf"/>
</dbReference>
<keyword evidence="2 3" id="KW-0694">RNA-binding</keyword>
<dbReference type="GO" id="GO:0003723">
    <property type="term" value="F:RNA binding"/>
    <property type="evidence" value="ECO:0007669"/>
    <property type="project" value="UniProtKB-UniRule"/>
</dbReference>
<dbReference type="Pfam" id="PF00076">
    <property type="entry name" value="RRM_1"/>
    <property type="match status" value="3"/>
</dbReference>
<dbReference type="InterPro" id="IPR012921">
    <property type="entry name" value="SPOC_C"/>
</dbReference>
<evidence type="ECO:0000256" key="3">
    <source>
        <dbReference type="PROSITE-ProRule" id="PRU00176"/>
    </source>
</evidence>
<dbReference type="Proteomes" id="UP001162131">
    <property type="component" value="Unassembled WGS sequence"/>
</dbReference>
<dbReference type="CDD" id="cd00590">
    <property type="entry name" value="RRM_SF"/>
    <property type="match status" value="2"/>
</dbReference>
<feature type="region of interest" description="Disordered" evidence="4">
    <location>
        <begin position="631"/>
        <end position="652"/>
    </location>
</feature>